<dbReference type="Proteomes" id="UP000701801">
    <property type="component" value="Unassembled WGS sequence"/>
</dbReference>
<evidence type="ECO:0000313" key="1">
    <source>
        <dbReference type="EMBL" id="CAG8981653.1"/>
    </source>
</evidence>
<gene>
    <name evidence="1" type="ORF">HYALB_00013528</name>
</gene>
<name>A0A9N9LVK1_9HELO</name>
<organism evidence="1 2">
    <name type="scientific">Hymenoscyphus albidus</name>
    <dbReference type="NCBI Taxonomy" id="595503"/>
    <lineage>
        <taxon>Eukaryota</taxon>
        <taxon>Fungi</taxon>
        <taxon>Dikarya</taxon>
        <taxon>Ascomycota</taxon>
        <taxon>Pezizomycotina</taxon>
        <taxon>Leotiomycetes</taxon>
        <taxon>Helotiales</taxon>
        <taxon>Helotiaceae</taxon>
        <taxon>Hymenoscyphus</taxon>
    </lineage>
</organism>
<sequence length="270" mass="29524">MSAKATTKLSIKHARNLGATEAAILPLDNGICKEGAVSTSQRFDQKREAYTLLSSEISRKARTNCYIPVDEEMVVCTQSDVNLGPNSADHGGLPYNHDTVDVQSETKCHGSLPITFETPLPLELSKDSLRSTQVPLAPATQLEHVPQSLSSIAGAKFGTIPSPSTSKPIITTSGPRSIISLSLSQQYPRHASQHAKHHHSTTKEPCYTTQSIATTLPGAKYSPPTVSELFRCVGKVLIHNQPRPNTWNLLHVDSIMLRNLTEVFIHFHNF</sequence>
<evidence type="ECO:0000313" key="2">
    <source>
        <dbReference type="Proteomes" id="UP000701801"/>
    </source>
</evidence>
<protein>
    <submittedName>
        <fullName evidence="1">Uncharacterized protein</fullName>
    </submittedName>
</protein>
<proteinExistence type="predicted"/>
<reference evidence="1" key="1">
    <citation type="submission" date="2021-07" db="EMBL/GenBank/DDBJ databases">
        <authorList>
            <person name="Durling M."/>
        </authorList>
    </citation>
    <scope>NUCLEOTIDE SEQUENCE</scope>
</reference>
<accession>A0A9N9LVK1</accession>
<dbReference type="AlphaFoldDB" id="A0A9N9LVK1"/>
<dbReference type="EMBL" id="CAJVRM010000505">
    <property type="protein sequence ID" value="CAG8981653.1"/>
    <property type="molecule type" value="Genomic_DNA"/>
</dbReference>
<comment type="caution">
    <text evidence="1">The sequence shown here is derived from an EMBL/GenBank/DDBJ whole genome shotgun (WGS) entry which is preliminary data.</text>
</comment>
<keyword evidence="2" id="KW-1185">Reference proteome</keyword>